<evidence type="ECO:0000313" key="2">
    <source>
        <dbReference type="Proteomes" id="UP000740413"/>
    </source>
</evidence>
<keyword evidence="2" id="KW-1185">Reference proteome</keyword>
<accession>A0ABS5WB28</accession>
<dbReference type="RefSeq" id="WP_214610786.1">
    <property type="nucleotide sequence ID" value="NZ_JACATN010000002.1"/>
</dbReference>
<sequence length="109" mass="12972">MKNPLFMIAACILVGTCGLSAQEIKEKQTEVTKYTVMERFDSEEDISTYEKRTKLREEHLAETKRRREILDTLDISERKRQRLLQDLITEPFSNRLSRQMAEIEFEDEE</sequence>
<evidence type="ECO:0008006" key="3">
    <source>
        <dbReference type="Google" id="ProtNLM"/>
    </source>
</evidence>
<dbReference type="Proteomes" id="UP000740413">
    <property type="component" value="Unassembled WGS sequence"/>
</dbReference>
<dbReference type="EMBL" id="JACATN010000002">
    <property type="protein sequence ID" value="MBT2160557.1"/>
    <property type="molecule type" value="Genomic_DNA"/>
</dbReference>
<protein>
    <recommendedName>
        <fullName evidence="3">Secreted protein</fullName>
    </recommendedName>
</protein>
<evidence type="ECO:0000313" key="1">
    <source>
        <dbReference type="EMBL" id="MBT2160557.1"/>
    </source>
</evidence>
<organism evidence="1 2">
    <name type="scientific">Zobellia barbeyronii</name>
    <dbReference type="NCBI Taxonomy" id="2748009"/>
    <lineage>
        <taxon>Bacteria</taxon>
        <taxon>Pseudomonadati</taxon>
        <taxon>Bacteroidota</taxon>
        <taxon>Flavobacteriia</taxon>
        <taxon>Flavobacteriales</taxon>
        <taxon>Flavobacteriaceae</taxon>
        <taxon>Zobellia</taxon>
    </lineage>
</organism>
<comment type="caution">
    <text evidence="1">The sequence shown here is derived from an EMBL/GenBank/DDBJ whole genome shotgun (WGS) entry which is preliminary data.</text>
</comment>
<name>A0ABS5WB28_9FLAO</name>
<proteinExistence type="predicted"/>
<reference evidence="2" key="1">
    <citation type="submission" date="2023-07" db="EMBL/GenBank/DDBJ databases">
        <title>Zobellia barbeyronii sp. nov., a new marine flavobacterium, isolated from green and red algae.</title>
        <authorList>
            <person name="Nedashkovskaya O.I."/>
            <person name="Otstavnykh N."/>
            <person name="Zhukova N."/>
            <person name="Guzev K."/>
            <person name="Chausova V."/>
            <person name="Tekutyeva L."/>
            <person name="Mikhailov V."/>
            <person name="Isaeva M."/>
        </authorList>
    </citation>
    <scope>NUCLEOTIDE SEQUENCE [LARGE SCALE GENOMIC DNA]</scope>
    <source>
        <strain evidence="2">KMM 6746</strain>
    </source>
</reference>
<gene>
    <name evidence="1" type="ORF">HW347_04720</name>
</gene>